<feature type="region of interest" description="Disordered" evidence="1">
    <location>
        <begin position="1"/>
        <end position="107"/>
    </location>
</feature>
<proteinExistence type="predicted"/>
<gene>
    <name evidence="2" type="ORF">HJG63_011113</name>
</gene>
<protein>
    <submittedName>
        <fullName evidence="2">Uncharacterized protein</fullName>
    </submittedName>
</protein>
<evidence type="ECO:0000313" key="2">
    <source>
        <dbReference type="EMBL" id="KAF6475020.1"/>
    </source>
</evidence>
<reference evidence="2 3" key="1">
    <citation type="journal article" date="2020" name="Nature">
        <title>Six reference-quality genomes reveal evolution of bat adaptations.</title>
        <authorList>
            <person name="Jebb D."/>
            <person name="Huang Z."/>
            <person name="Pippel M."/>
            <person name="Hughes G.M."/>
            <person name="Lavrichenko K."/>
            <person name="Devanna P."/>
            <person name="Winkler S."/>
            <person name="Jermiin L.S."/>
            <person name="Skirmuntt E.C."/>
            <person name="Katzourakis A."/>
            <person name="Burkitt-Gray L."/>
            <person name="Ray D.A."/>
            <person name="Sullivan K.A.M."/>
            <person name="Roscito J.G."/>
            <person name="Kirilenko B.M."/>
            <person name="Davalos L.M."/>
            <person name="Corthals A.P."/>
            <person name="Power M.L."/>
            <person name="Jones G."/>
            <person name="Ransome R.D."/>
            <person name="Dechmann D.K.N."/>
            <person name="Locatelli A.G."/>
            <person name="Puechmaille S.J."/>
            <person name="Fedrigo O."/>
            <person name="Jarvis E.D."/>
            <person name="Hiller M."/>
            <person name="Vernes S.C."/>
            <person name="Myers E.W."/>
            <person name="Teeling E.C."/>
        </authorList>
    </citation>
    <scope>NUCLEOTIDE SEQUENCE [LARGE SCALE GENOMIC DNA]</scope>
    <source>
        <strain evidence="2">MRouAeg1</strain>
        <tissue evidence="2">Muscle</tissue>
    </source>
</reference>
<organism evidence="2 3">
    <name type="scientific">Rousettus aegyptiacus</name>
    <name type="common">Egyptian fruit bat</name>
    <name type="synonym">Pteropus aegyptiacus</name>
    <dbReference type="NCBI Taxonomy" id="9407"/>
    <lineage>
        <taxon>Eukaryota</taxon>
        <taxon>Metazoa</taxon>
        <taxon>Chordata</taxon>
        <taxon>Craniata</taxon>
        <taxon>Vertebrata</taxon>
        <taxon>Euteleostomi</taxon>
        <taxon>Mammalia</taxon>
        <taxon>Eutheria</taxon>
        <taxon>Laurasiatheria</taxon>
        <taxon>Chiroptera</taxon>
        <taxon>Yinpterochiroptera</taxon>
        <taxon>Pteropodoidea</taxon>
        <taxon>Pteropodidae</taxon>
        <taxon>Rousettinae</taxon>
        <taxon>Rousettus</taxon>
    </lineage>
</organism>
<evidence type="ECO:0000256" key="1">
    <source>
        <dbReference type="SAM" id="MobiDB-lite"/>
    </source>
</evidence>
<feature type="compositionally biased region" description="Polar residues" evidence="1">
    <location>
        <begin position="59"/>
        <end position="71"/>
    </location>
</feature>
<sequence length="128" mass="13887">MPLGMRLLGFSPAGRGHGALPRRTPVPTLQNPNRLSRARPPVPTSPLLPEPFHQRMYRTGSTTRTPRTAGTRSPRFGLPPHAPPPHRCRSGISHGSASTPGPQPRCRPHADVLARPLICRGADTDIHN</sequence>
<accession>A0A7J8HSL0</accession>
<name>A0A7J8HSL0_ROUAE</name>
<comment type="caution">
    <text evidence="2">The sequence shown here is derived from an EMBL/GenBank/DDBJ whole genome shotgun (WGS) entry which is preliminary data.</text>
</comment>
<feature type="compositionally biased region" description="Pro residues" evidence="1">
    <location>
        <begin position="40"/>
        <end position="49"/>
    </location>
</feature>
<keyword evidence="3" id="KW-1185">Reference proteome</keyword>
<dbReference type="Proteomes" id="UP000593571">
    <property type="component" value="Unassembled WGS sequence"/>
</dbReference>
<dbReference type="EMBL" id="JACASE010000004">
    <property type="protein sequence ID" value="KAF6475020.1"/>
    <property type="molecule type" value="Genomic_DNA"/>
</dbReference>
<dbReference type="AlphaFoldDB" id="A0A7J8HSL0"/>
<evidence type="ECO:0000313" key="3">
    <source>
        <dbReference type="Proteomes" id="UP000593571"/>
    </source>
</evidence>